<comment type="function">
    <text evidence="5">Adapter protein primarily involved in signaling pathways within T-cells, as well as other immune cells such as platelets, mast cells, and natural killer (NK) cells. Plays a crucial role for transducing signal from the T-cell receptor (TCR) after antigen recognition leading to T-cell activation. Mechanistically, once phosphorylated by the kinase ZAP70, mediates interactions with the guanine-nucleotide exchange factor VAV1, the adapter protein NCK and the kinase ITK. In turn, stimulates the activation of PKC-theta/PRKCQ and NF-kappa-B transcriptional activity in response to CD3 and CD28 costimulation. Also plays an essential role in AGER-induced signaling pathways including p38 MAPK and ERK1/2 activation leading to cytokine release and pro-inflammatory responses.</text>
</comment>
<comment type="subcellular location">
    <subcellularLocation>
        <location evidence="1">Cytoplasm</location>
    </subcellularLocation>
</comment>
<dbReference type="OrthoDB" id="9934029at2759"/>
<proteinExistence type="predicted"/>
<dbReference type="PROSITE" id="PS50001">
    <property type="entry name" value="SH2"/>
    <property type="match status" value="1"/>
</dbReference>
<dbReference type="CDD" id="cd09522">
    <property type="entry name" value="SAM_SLP76"/>
    <property type="match status" value="1"/>
</dbReference>
<keyword evidence="2" id="KW-0963">Cytoplasm</keyword>
<protein>
    <recommendedName>
        <fullName evidence="7">Lymphocyte cytosolic protein 2</fullName>
    </recommendedName>
    <alternativeName>
        <fullName evidence="8">SH2 domain-containing leukocyte protein of 76 kDa</fullName>
    </alternativeName>
    <alternativeName>
        <fullName evidence="9">SLP-76 tyrosine phosphoprotein</fullName>
    </alternativeName>
</protein>
<feature type="domain" description="SH2" evidence="12">
    <location>
        <begin position="424"/>
        <end position="532"/>
    </location>
</feature>
<evidence type="ECO:0000313" key="13">
    <source>
        <dbReference type="EMBL" id="KAH1166647.1"/>
    </source>
</evidence>
<evidence type="ECO:0000256" key="3">
    <source>
        <dbReference type="ARBA" id="ARBA00022553"/>
    </source>
</evidence>
<name>A0A9D4AMC0_9SAUR</name>
<evidence type="ECO:0000256" key="11">
    <source>
        <dbReference type="SAM" id="MobiDB-lite"/>
    </source>
</evidence>
<dbReference type="Proteomes" id="UP000827986">
    <property type="component" value="Unassembled WGS sequence"/>
</dbReference>
<evidence type="ECO:0000256" key="5">
    <source>
        <dbReference type="ARBA" id="ARBA00055328"/>
    </source>
</evidence>
<keyword evidence="14" id="KW-1185">Reference proteome</keyword>
<dbReference type="SUPFAM" id="SSF55550">
    <property type="entry name" value="SH2 domain"/>
    <property type="match status" value="1"/>
</dbReference>
<dbReference type="Gene3D" id="3.30.505.10">
    <property type="entry name" value="SH2 domain"/>
    <property type="match status" value="1"/>
</dbReference>
<reference evidence="13" key="1">
    <citation type="submission" date="2021-09" db="EMBL/GenBank/DDBJ databases">
        <title>The genome of Mauremys mutica provides insights into the evolution of semi-aquatic lifestyle.</title>
        <authorList>
            <person name="Gong S."/>
            <person name="Gao Y."/>
        </authorList>
    </citation>
    <scope>NUCLEOTIDE SEQUENCE</scope>
    <source>
        <strain evidence="13">MM-2020</strain>
        <tissue evidence="13">Muscle</tissue>
    </source>
</reference>
<evidence type="ECO:0000259" key="12">
    <source>
        <dbReference type="PROSITE" id="PS50001"/>
    </source>
</evidence>
<dbReference type="EMBL" id="JAHDVG010000487">
    <property type="protein sequence ID" value="KAH1166647.1"/>
    <property type="molecule type" value="Genomic_DNA"/>
</dbReference>
<comment type="subunit">
    <text evidence="6">Interacts with SLA. Interacts with CBLB. Interacts with GRB2. Interacts with SHB. Interacts with PRAM1. Interacts (via SH2 domain) with CD6 (via tyrosine phosphorylated C-terminus). Interacts with FYB1 and the phosphorylated form of FYB2. Interacts with 14-3-3 adapter/YWHAZ; this phosphorylation leads to YWHAZ proteolytic degradation. Interacts with VAV1; this interaction plays a role in TCR-mediated cytokine production. Interacts with AGER; this interaction plays an important role in AGER-mediated pro-inflammatory responses and cytokine release.</text>
</comment>
<evidence type="ECO:0000256" key="6">
    <source>
        <dbReference type="ARBA" id="ARBA00064703"/>
    </source>
</evidence>
<dbReference type="AlphaFoldDB" id="A0A9D4AMC0"/>
<dbReference type="GO" id="GO:0005829">
    <property type="term" value="C:cytosol"/>
    <property type="evidence" value="ECO:0007669"/>
    <property type="project" value="UniProtKB-ARBA"/>
</dbReference>
<feature type="compositionally biased region" description="Low complexity" evidence="11">
    <location>
        <begin position="364"/>
        <end position="373"/>
    </location>
</feature>
<evidence type="ECO:0000313" key="14">
    <source>
        <dbReference type="Proteomes" id="UP000827986"/>
    </source>
</evidence>
<evidence type="ECO:0000256" key="1">
    <source>
        <dbReference type="ARBA" id="ARBA00004496"/>
    </source>
</evidence>
<dbReference type="InterPro" id="IPR000980">
    <property type="entry name" value="SH2"/>
</dbReference>
<feature type="region of interest" description="Disordered" evidence="11">
    <location>
        <begin position="76"/>
        <end position="405"/>
    </location>
</feature>
<dbReference type="SMART" id="SM00454">
    <property type="entry name" value="SAM"/>
    <property type="match status" value="1"/>
</dbReference>
<dbReference type="InterPro" id="IPR013761">
    <property type="entry name" value="SAM/pointed_sf"/>
</dbReference>
<dbReference type="PRINTS" id="PR00401">
    <property type="entry name" value="SH2DOMAIN"/>
</dbReference>
<dbReference type="SMART" id="SM00252">
    <property type="entry name" value="SH2"/>
    <property type="match status" value="1"/>
</dbReference>
<dbReference type="PANTHER" id="PTHR14098">
    <property type="entry name" value="SH2 DOMAIN CONTAINING PROTEIN"/>
    <property type="match status" value="1"/>
</dbReference>
<evidence type="ECO:0000256" key="7">
    <source>
        <dbReference type="ARBA" id="ARBA00073181"/>
    </source>
</evidence>
<dbReference type="CDD" id="cd09929">
    <property type="entry name" value="SH2_BLNK_SLP-76"/>
    <property type="match status" value="1"/>
</dbReference>
<gene>
    <name evidence="13" type="ORF">KIL84_015819</name>
</gene>
<dbReference type="SUPFAM" id="SSF47769">
    <property type="entry name" value="SAM/Pointed domain"/>
    <property type="match status" value="1"/>
</dbReference>
<evidence type="ECO:0000256" key="8">
    <source>
        <dbReference type="ARBA" id="ARBA00076939"/>
    </source>
</evidence>
<feature type="compositionally biased region" description="Acidic residues" evidence="11">
    <location>
        <begin position="98"/>
        <end position="130"/>
    </location>
</feature>
<sequence>MDLQNIPYRSVVVAWSPDDLADYFKKLRYKDCEKVVRKHSISGQRFLNMSENDIQKFPKLSVPILSKLSQEINRNEGRSFFPKRTQTQKFADNTGCCQEEEEGWSSFEEDDDYESPDEEQEQDADYESPTDEPGHDSDDYEPPPSNNDVAPHNVIFPAKSIPSNTEYIDRPANARPSPQPPIPPQRPGPSPVPASFAGRGTPMSPYPPPSSNNDVNRDKSAKPLKPPAPSIDRRTKPPLDRPGPTFERDSPAAGKRPVFPDKPMAPQLRSLGEQLAKIQKPPIPPADKPERGNPVPGRKPPPIKQGWAPERRYDEDDESIPQRPAPQLSLPPFSSNTFPSRSVKPPPKHSPSGSNSMPGSYAESTNSLSSSGSLPPRFQLGNINRTPSKGPADCRPPLPIPNRQIVQPPSMEEDEFQDSLDEEWYVGDISRQEAEAALRNINKDGTFLVRDSSRKTNTHPYVLMVLYKDKVYNIQIRYQEQNQVYLLGTGLKGKEDFSSVAEIIDYFQRTPLLLIDGKDRGSRNQCKLTYAAGST</sequence>
<keyword evidence="4 10" id="KW-0727">SH2 domain</keyword>
<evidence type="ECO:0000256" key="10">
    <source>
        <dbReference type="PROSITE-ProRule" id="PRU00191"/>
    </source>
</evidence>
<dbReference type="InterPro" id="IPR036860">
    <property type="entry name" value="SH2_dom_sf"/>
</dbReference>
<feature type="compositionally biased region" description="Pro residues" evidence="11">
    <location>
        <begin position="177"/>
        <end position="192"/>
    </location>
</feature>
<comment type="caution">
    <text evidence="13">The sequence shown here is derived from an EMBL/GenBank/DDBJ whole genome shotgun (WGS) entry which is preliminary data.</text>
</comment>
<keyword evidence="3" id="KW-0597">Phosphoprotein</keyword>
<dbReference type="Pfam" id="PF07647">
    <property type="entry name" value="SAM_2"/>
    <property type="match status" value="1"/>
</dbReference>
<dbReference type="GO" id="GO:0002376">
    <property type="term" value="P:immune system process"/>
    <property type="evidence" value="ECO:0007669"/>
    <property type="project" value="UniProtKB-ARBA"/>
</dbReference>
<evidence type="ECO:0000256" key="9">
    <source>
        <dbReference type="ARBA" id="ARBA00079396"/>
    </source>
</evidence>
<dbReference type="Pfam" id="PF00017">
    <property type="entry name" value="SH2"/>
    <property type="match status" value="1"/>
</dbReference>
<dbReference type="InterPro" id="IPR051751">
    <property type="entry name" value="Immunoreceptor_sig_adapters"/>
</dbReference>
<dbReference type="GO" id="GO:0035556">
    <property type="term" value="P:intracellular signal transduction"/>
    <property type="evidence" value="ECO:0007669"/>
    <property type="project" value="TreeGrafter"/>
</dbReference>
<evidence type="ECO:0000256" key="2">
    <source>
        <dbReference type="ARBA" id="ARBA00022490"/>
    </source>
</evidence>
<organism evidence="13 14">
    <name type="scientific">Mauremys mutica</name>
    <name type="common">yellowpond turtle</name>
    <dbReference type="NCBI Taxonomy" id="74926"/>
    <lineage>
        <taxon>Eukaryota</taxon>
        <taxon>Metazoa</taxon>
        <taxon>Chordata</taxon>
        <taxon>Craniata</taxon>
        <taxon>Vertebrata</taxon>
        <taxon>Euteleostomi</taxon>
        <taxon>Archelosauria</taxon>
        <taxon>Testudinata</taxon>
        <taxon>Testudines</taxon>
        <taxon>Cryptodira</taxon>
        <taxon>Durocryptodira</taxon>
        <taxon>Testudinoidea</taxon>
        <taxon>Geoemydidae</taxon>
        <taxon>Geoemydinae</taxon>
        <taxon>Mauremys</taxon>
    </lineage>
</organism>
<dbReference type="FunFam" id="1.10.150.50:FF:000051">
    <property type="entry name" value="Lymphocyte cytosolic protein 2"/>
    <property type="match status" value="1"/>
</dbReference>
<accession>A0A9D4AMC0</accession>
<dbReference type="PANTHER" id="PTHR14098:SF1">
    <property type="entry name" value="LYMPHOCYTE CYTOSOLIC PROTEIN 2"/>
    <property type="match status" value="1"/>
</dbReference>
<dbReference type="Gene3D" id="1.10.150.50">
    <property type="entry name" value="Transcription Factor, Ets-1"/>
    <property type="match status" value="1"/>
</dbReference>
<dbReference type="InterPro" id="IPR001660">
    <property type="entry name" value="SAM"/>
</dbReference>
<dbReference type="GO" id="GO:0007169">
    <property type="term" value="P:cell surface receptor protein tyrosine kinase signaling pathway"/>
    <property type="evidence" value="ECO:0007669"/>
    <property type="project" value="TreeGrafter"/>
</dbReference>
<dbReference type="FunFam" id="3.30.505.10:FF:000016">
    <property type="entry name" value="B-cell linker protein isoform 2"/>
    <property type="match status" value="1"/>
</dbReference>
<evidence type="ECO:0000256" key="4">
    <source>
        <dbReference type="ARBA" id="ARBA00022999"/>
    </source>
</evidence>